<gene>
    <name evidence="1" type="ORF">LEP1GSC115_5460</name>
</gene>
<evidence type="ECO:0000313" key="1">
    <source>
        <dbReference type="EMBL" id="EMY26313.1"/>
    </source>
</evidence>
<sequence>MFQNLEYEILLKKLTILGLAQFQEDFYIFKKITYSFLILFSCMQIVRYKR</sequence>
<evidence type="ECO:0000313" key="2">
    <source>
        <dbReference type="Proteomes" id="UP000012220"/>
    </source>
</evidence>
<name>N1UJ64_LEPIR</name>
<comment type="caution">
    <text evidence="1">The sequence shown here is derived from an EMBL/GenBank/DDBJ whole genome shotgun (WGS) entry which is preliminary data.</text>
</comment>
<reference evidence="1 2" key="1">
    <citation type="submission" date="2013-02" db="EMBL/GenBank/DDBJ databases">
        <authorList>
            <person name="Harkins D.M."/>
            <person name="Durkin A.S."/>
            <person name="Brinkac L.M."/>
            <person name="Haft D.H."/>
            <person name="Selengut J.D."/>
            <person name="Sanka R."/>
            <person name="DePew J."/>
            <person name="Purushe J."/>
            <person name="Picardeau M."/>
            <person name="Werts C."/>
            <person name="Goarant C."/>
            <person name="Vinetz J.M."/>
            <person name="Sutton G.G."/>
            <person name="Nierman W.C."/>
            <person name="Fouts D.E."/>
        </authorList>
    </citation>
    <scope>NUCLEOTIDE SEQUENCE [LARGE SCALE GENOMIC DNA]</scope>
    <source>
        <strain evidence="1 2">200703203</strain>
    </source>
</reference>
<protein>
    <submittedName>
        <fullName evidence="1">Uncharacterized protein</fullName>
    </submittedName>
</protein>
<dbReference type="EMBL" id="AHNY02000092">
    <property type="protein sequence ID" value="EMY26313.1"/>
    <property type="molecule type" value="Genomic_DNA"/>
</dbReference>
<accession>N1UJ64</accession>
<organism evidence="1 2">
    <name type="scientific">Leptospira interrogans serovar Australis str. 200703203</name>
    <dbReference type="NCBI Taxonomy" id="1085541"/>
    <lineage>
        <taxon>Bacteria</taxon>
        <taxon>Pseudomonadati</taxon>
        <taxon>Spirochaetota</taxon>
        <taxon>Spirochaetia</taxon>
        <taxon>Leptospirales</taxon>
        <taxon>Leptospiraceae</taxon>
        <taxon>Leptospira</taxon>
    </lineage>
</organism>
<dbReference type="Proteomes" id="UP000012220">
    <property type="component" value="Unassembled WGS sequence"/>
</dbReference>
<dbReference type="BioCyc" id="LINT1085541:G11IQ-46-MONOMER"/>
<proteinExistence type="predicted"/>
<dbReference type="AlphaFoldDB" id="N1UJ64"/>